<gene>
    <name evidence="3" type="ORF">KP79_PYT18216</name>
</gene>
<proteinExistence type="predicted"/>
<dbReference type="GO" id="GO:0042645">
    <property type="term" value="C:mitochondrial nucleoid"/>
    <property type="evidence" value="ECO:0007669"/>
    <property type="project" value="TreeGrafter"/>
</dbReference>
<dbReference type="GO" id="GO:0003697">
    <property type="term" value="F:single-stranded DNA binding"/>
    <property type="evidence" value="ECO:0007669"/>
    <property type="project" value="InterPro"/>
</dbReference>
<accession>A0A210QPN0</accession>
<dbReference type="PANTHER" id="PTHR10302">
    <property type="entry name" value="SINGLE-STRANDED DNA-BINDING PROTEIN"/>
    <property type="match status" value="1"/>
</dbReference>
<protein>
    <submittedName>
        <fullName evidence="3">Single-stranded DNA-binding protein, mitochondrial</fullName>
    </submittedName>
</protein>
<dbReference type="CDD" id="cd04496">
    <property type="entry name" value="SSB_OBF"/>
    <property type="match status" value="1"/>
</dbReference>
<evidence type="ECO:0000313" key="3">
    <source>
        <dbReference type="EMBL" id="OWF50671.1"/>
    </source>
</evidence>
<dbReference type="Proteomes" id="UP000242188">
    <property type="component" value="Unassembled WGS sequence"/>
</dbReference>
<sequence>MMQRAFGAVYRTTNRLAWLGRRSYSYESDGEFDSNSRPETTSSVQLYERSVNRVTLLGRVGKEPYFSTSSFKYANFPLATSIYYKQQGTDETKQTTTWHDVKVIKPLAVAKLHDIGTGSRLYIEGRLENRSSKGKDGKQQYRTSVVADLIIVLALKEKTEEHISFDTDRT</sequence>
<comment type="caution">
    <text evidence="3">The sequence shown here is derived from an EMBL/GenBank/DDBJ whole genome shotgun (WGS) entry which is preliminary data.</text>
</comment>
<dbReference type="PANTHER" id="PTHR10302:SF0">
    <property type="entry name" value="SINGLE-STRANDED DNA-BINDING PROTEIN, MITOCHONDRIAL"/>
    <property type="match status" value="1"/>
</dbReference>
<evidence type="ECO:0000256" key="2">
    <source>
        <dbReference type="PROSITE-ProRule" id="PRU00252"/>
    </source>
</evidence>
<organism evidence="3 4">
    <name type="scientific">Mizuhopecten yessoensis</name>
    <name type="common">Japanese scallop</name>
    <name type="synonym">Patinopecten yessoensis</name>
    <dbReference type="NCBI Taxonomy" id="6573"/>
    <lineage>
        <taxon>Eukaryota</taxon>
        <taxon>Metazoa</taxon>
        <taxon>Spiralia</taxon>
        <taxon>Lophotrochozoa</taxon>
        <taxon>Mollusca</taxon>
        <taxon>Bivalvia</taxon>
        <taxon>Autobranchia</taxon>
        <taxon>Pteriomorphia</taxon>
        <taxon>Pectinida</taxon>
        <taxon>Pectinoidea</taxon>
        <taxon>Pectinidae</taxon>
        <taxon>Mizuhopecten</taxon>
    </lineage>
</organism>
<dbReference type="EMBL" id="NEDP02002502">
    <property type="protein sequence ID" value="OWF50671.1"/>
    <property type="molecule type" value="Genomic_DNA"/>
</dbReference>
<dbReference type="GO" id="GO:0006264">
    <property type="term" value="P:mitochondrial DNA replication"/>
    <property type="evidence" value="ECO:0007669"/>
    <property type="project" value="TreeGrafter"/>
</dbReference>
<dbReference type="STRING" id="6573.A0A210QPN0"/>
<dbReference type="AlphaFoldDB" id="A0A210QPN0"/>
<reference evidence="3 4" key="1">
    <citation type="journal article" date="2017" name="Nat. Ecol. Evol.">
        <title>Scallop genome provides insights into evolution of bilaterian karyotype and development.</title>
        <authorList>
            <person name="Wang S."/>
            <person name="Zhang J."/>
            <person name="Jiao W."/>
            <person name="Li J."/>
            <person name="Xun X."/>
            <person name="Sun Y."/>
            <person name="Guo X."/>
            <person name="Huan P."/>
            <person name="Dong B."/>
            <person name="Zhang L."/>
            <person name="Hu X."/>
            <person name="Sun X."/>
            <person name="Wang J."/>
            <person name="Zhao C."/>
            <person name="Wang Y."/>
            <person name="Wang D."/>
            <person name="Huang X."/>
            <person name="Wang R."/>
            <person name="Lv J."/>
            <person name="Li Y."/>
            <person name="Zhang Z."/>
            <person name="Liu B."/>
            <person name="Lu W."/>
            <person name="Hui Y."/>
            <person name="Liang J."/>
            <person name="Zhou Z."/>
            <person name="Hou R."/>
            <person name="Li X."/>
            <person name="Liu Y."/>
            <person name="Li H."/>
            <person name="Ning X."/>
            <person name="Lin Y."/>
            <person name="Zhao L."/>
            <person name="Xing Q."/>
            <person name="Dou J."/>
            <person name="Li Y."/>
            <person name="Mao J."/>
            <person name="Guo H."/>
            <person name="Dou H."/>
            <person name="Li T."/>
            <person name="Mu C."/>
            <person name="Jiang W."/>
            <person name="Fu Q."/>
            <person name="Fu X."/>
            <person name="Miao Y."/>
            <person name="Liu J."/>
            <person name="Yu Q."/>
            <person name="Li R."/>
            <person name="Liao H."/>
            <person name="Li X."/>
            <person name="Kong Y."/>
            <person name="Jiang Z."/>
            <person name="Chourrout D."/>
            <person name="Li R."/>
            <person name="Bao Z."/>
        </authorList>
    </citation>
    <scope>NUCLEOTIDE SEQUENCE [LARGE SCALE GENOMIC DNA]</scope>
    <source>
        <strain evidence="3 4">PY_sf001</strain>
    </source>
</reference>
<name>A0A210QPN0_MIZYE</name>
<dbReference type="OrthoDB" id="1078367at2759"/>
<evidence type="ECO:0000313" key="4">
    <source>
        <dbReference type="Proteomes" id="UP000242188"/>
    </source>
</evidence>
<dbReference type="PROSITE" id="PS50935">
    <property type="entry name" value="SSB"/>
    <property type="match status" value="1"/>
</dbReference>
<dbReference type="Gene3D" id="2.40.50.140">
    <property type="entry name" value="Nucleic acid-binding proteins"/>
    <property type="match status" value="1"/>
</dbReference>
<dbReference type="Pfam" id="PF00436">
    <property type="entry name" value="SSB"/>
    <property type="match status" value="1"/>
</dbReference>
<keyword evidence="1 2" id="KW-0238">DNA-binding</keyword>
<dbReference type="InterPro" id="IPR012340">
    <property type="entry name" value="NA-bd_OB-fold"/>
</dbReference>
<dbReference type="InterPro" id="IPR000424">
    <property type="entry name" value="Primosome_PriB/ssb"/>
</dbReference>
<dbReference type="SUPFAM" id="SSF50249">
    <property type="entry name" value="Nucleic acid-binding proteins"/>
    <property type="match status" value="1"/>
</dbReference>
<dbReference type="InterPro" id="IPR011344">
    <property type="entry name" value="ssDNA-bd"/>
</dbReference>
<keyword evidence="4" id="KW-1185">Reference proteome</keyword>
<evidence type="ECO:0000256" key="1">
    <source>
        <dbReference type="ARBA" id="ARBA00023125"/>
    </source>
</evidence>
<dbReference type="NCBIfam" id="TIGR00621">
    <property type="entry name" value="ssb"/>
    <property type="match status" value="1"/>
</dbReference>